<dbReference type="CDD" id="cd04301">
    <property type="entry name" value="NAT_SF"/>
    <property type="match status" value="1"/>
</dbReference>
<dbReference type="NCBIfam" id="NF007807">
    <property type="entry name" value="PRK10514.1"/>
    <property type="match status" value="1"/>
</dbReference>
<dbReference type="PANTHER" id="PTHR43800">
    <property type="entry name" value="PEPTIDYL-LYSINE N-ACETYLTRANSFERASE YJAB"/>
    <property type="match status" value="1"/>
</dbReference>
<dbReference type="Pfam" id="PF13673">
    <property type="entry name" value="Acetyltransf_10"/>
    <property type="match status" value="1"/>
</dbReference>
<sequence length="156" mass="17184">MAARYAIRQARPDEQTALFDLWHASVQATHSFLSEDALAEIAIEVKDKFLPNVVPDVIVDVGDDKPLGFLAMSGDSIDALFVDAKCQGQGLGTLLMDAAKAGKNSLTVEVNEQNPKAWTFYHRCGFVDIDRKPVDDAGRPFPLIVLRWTRPDPSSE</sequence>
<keyword evidence="5" id="KW-1185">Reference proteome</keyword>
<dbReference type="Gene3D" id="3.40.630.30">
    <property type="match status" value="1"/>
</dbReference>
<comment type="caution">
    <text evidence="4">The sequence shown here is derived from an EMBL/GenBank/DDBJ whole genome shotgun (WGS) entry which is preliminary data.</text>
</comment>
<name>A0A812SH38_SYMPI</name>
<organism evidence="4 5">
    <name type="scientific">Symbiodinium pilosum</name>
    <name type="common">Dinoflagellate</name>
    <dbReference type="NCBI Taxonomy" id="2952"/>
    <lineage>
        <taxon>Eukaryota</taxon>
        <taxon>Sar</taxon>
        <taxon>Alveolata</taxon>
        <taxon>Dinophyceae</taxon>
        <taxon>Suessiales</taxon>
        <taxon>Symbiodiniaceae</taxon>
        <taxon>Symbiodinium</taxon>
    </lineage>
</organism>
<keyword evidence="2" id="KW-0012">Acyltransferase</keyword>
<evidence type="ECO:0000259" key="3">
    <source>
        <dbReference type="PROSITE" id="PS51186"/>
    </source>
</evidence>
<evidence type="ECO:0000313" key="4">
    <source>
        <dbReference type="EMBL" id="CAE7480566.1"/>
    </source>
</evidence>
<dbReference type="OrthoDB" id="406943at2759"/>
<dbReference type="AlphaFoldDB" id="A0A812SH38"/>
<proteinExistence type="predicted"/>
<dbReference type="Proteomes" id="UP000649617">
    <property type="component" value="Unassembled WGS sequence"/>
</dbReference>
<feature type="domain" description="N-acetyltransferase" evidence="3">
    <location>
        <begin position="5"/>
        <end position="151"/>
    </location>
</feature>
<keyword evidence="1" id="KW-0808">Transferase</keyword>
<reference evidence="4" key="1">
    <citation type="submission" date="2021-02" db="EMBL/GenBank/DDBJ databases">
        <authorList>
            <person name="Dougan E. K."/>
            <person name="Rhodes N."/>
            <person name="Thang M."/>
            <person name="Chan C."/>
        </authorList>
    </citation>
    <scope>NUCLEOTIDE SEQUENCE</scope>
</reference>
<dbReference type="InterPro" id="IPR000182">
    <property type="entry name" value="GNAT_dom"/>
</dbReference>
<gene>
    <name evidence="4" type="primary">yjaB</name>
    <name evidence="4" type="ORF">SPIL2461_LOCUS12257</name>
</gene>
<dbReference type="SUPFAM" id="SSF55729">
    <property type="entry name" value="Acyl-CoA N-acyltransferases (Nat)"/>
    <property type="match status" value="1"/>
</dbReference>
<evidence type="ECO:0000313" key="5">
    <source>
        <dbReference type="Proteomes" id="UP000649617"/>
    </source>
</evidence>
<evidence type="ECO:0000256" key="2">
    <source>
        <dbReference type="ARBA" id="ARBA00023315"/>
    </source>
</evidence>
<dbReference type="InterPro" id="IPR016181">
    <property type="entry name" value="Acyl_CoA_acyltransferase"/>
</dbReference>
<dbReference type="PROSITE" id="PS51186">
    <property type="entry name" value="GNAT"/>
    <property type="match status" value="1"/>
</dbReference>
<dbReference type="GO" id="GO:0016747">
    <property type="term" value="F:acyltransferase activity, transferring groups other than amino-acyl groups"/>
    <property type="evidence" value="ECO:0007669"/>
    <property type="project" value="InterPro"/>
</dbReference>
<accession>A0A812SH38</accession>
<protein>
    <submittedName>
        <fullName evidence="4">YjaB protein</fullName>
    </submittedName>
</protein>
<dbReference type="PANTHER" id="PTHR43800:SF1">
    <property type="entry name" value="PEPTIDYL-LYSINE N-ACETYLTRANSFERASE YJAB"/>
    <property type="match status" value="1"/>
</dbReference>
<dbReference type="EMBL" id="CAJNIZ010024936">
    <property type="protein sequence ID" value="CAE7480566.1"/>
    <property type="molecule type" value="Genomic_DNA"/>
</dbReference>
<evidence type="ECO:0000256" key="1">
    <source>
        <dbReference type="ARBA" id="ARBA00022679"/>
    </source>
</evidence>